<proteinExistence type="predicted"/>
<reference evidence="1 2" key="1">
    <citation type="journal article" date="2019" name="Sci. Rep.">
        <title>Orb-weaving spider Araneus ventricosus genome elucidates the spidroin gene catalogue.</title>
        <authorList>
            <person name="Kono N."/>
            <person name="Nakamura H."/>
            <person name="Ohtoshi R."/>
            <person name="Moran D.A.P."/>
            <person name="Shinohara A."/>
            <person name="Yoshida Y."/>
            <person name="Fujiwara M."/>
            <person name="Mori M."/>
            <person name="Tomita M."/>
            <person name="Arakawa K."/>
        </authorList>
    </citation>
    <scope>NUCLEOTIDE SEQUENCE [LARGE SCALE GENOMIC DNA]</scope>
</reference>
<sequence>MKEETRLQLGDLSSLRTNHQEARQQPLPCLFKVRCLKERESRERGNRRKKVNRRSAASVVFVCESDVRISERRTDVFFTPYVAESISTGKCPFGGPIAFYRGFV</sequence>
<organism evidence="1 2">
    <name type="scientific">Araneus ventricosus</name>
    <name type="common">Orbweaver spider</name>
    <name type="synonym">Epeira ventricosa</name>
    <dbReference type="NCBI Taxonomy" id="182803"/>
    <lineage>
        <taxon>Eukaryota</taxon>
        <taxon>Metazoa</taxon>
        <taxon>Ecdysozoa</taxon>
        <taxon>Arthropoda</taxon>
        <taxon>Chelicerata</taxon>
        <taxon>Arachnida</taxon>
        <taxon>Araneae</taxon>
        <taxon>Araneomorphae</taxon>
        <taxon>Entelegynae</taxon>
        <taxon>Araneoidea</taxon>
        <taxon>Araneidae</taxon>
        <taxon>Araneus</taxon>
    </lineage>
</organism>
<evidence type="ECO:0000313" key="2">
    <source>
        <dbReference type="Proteomes" id="UP000499080"/>
    </source>
</evidence>
<protein>
    <submittedName>
        <fullName evidence="1">Uncharacterized protein</fullName>
    </submittedName>
</protein>
<dbReference type="AlphaFoldDB" id="A0A4Y2ELN1"/>
<accession>A0A4Y2ELN1</accession>
<comment type="caution">
    <text evidence="1">The sequence shown here is derived from an EMBL/GenBank/DDBJ whole genome shotgun (WGS) entry which is preliminary data.</text>
</comment>
<name>A0A4Y2ELN1_ARAVE</name>
<keyword evidence="2" id="KW-1185">Reference proteome</keyword>
<dbReference type="Proteomes" id="UP000499080">
    <property type="component" value="Unassembled WGS sequence"/>
</dbReference>
<dbReference type="EMBL" id="BGPR01000637">
    <property type="protein sequence ID" value="GBM29447.1"/>
    <property type="molecule type" value="Genomic_DNA"/>
</dbReference>
<gene>
    <name evidence="1" type="ORF">AVEN_255834_1</name>
</gene>
<evidence type="ECO:0000313" key="1">
    <source>
        <dbReference type="EMBL" id="GBM29447.1"/>
    </source>
</evidence>